<protein>
    <recommendedName>
        <fullName evidence="1">SnoaL-like domain-containing protein</fullName>
    </recommendedName>
</protein>
<dbReference type="AlphaFoldDB" id="A6GJH3"/>
<organism evidence="2 3">
    <name type="scientific">Plesiocystis pacifica SIR-1</name>
    <dbReference type="NCBI Taxonomy" id="391625"/>
    <lineage>
        <taxon>Bacteria</taxon>
        <taxon>Pseudomonadati</taxon>
        <taxon>Myxococcota</taxon>
        <taxon>Polyangia</taxon>
        <taxon>Nannocystales</taxon>
        <taxon>Nannocystaceae</taxon>
        <taxon>Plesiocystis</taxon>
    </lineage>
</organism>
<dbReference type="RefSeq" id="WP_006976859.1">
    <property type="nucleotide sequence ID" value="NZ_ABCS01000157.1"/>
</dbReference>
<dbReference type="SUPFAM" id="SSF54427">
    <property type="entry name" value="NTF2-like"/>
    <property type="match status" value="1"/>
</dbReference>
<feature type="domain" description="SnoaL-like" evidence="1">
    <location>
        <begin position="7"/>
        <end position="98"/>
    </location>
</feature>
<dbReference type="Pfam" id="PF12680">
    <property type="entry name" value="SnoaL_2"/>
    <property type="match status" value="1"/>
</dbReference>
<sequence length="119" mass="13483">MSNRASIEQWVEGLNSANIDAMMALYAEDASLHIVFAEAVESRAAIREMFAGYFAAAKMHCIAERLHEADAHVVLEWRDPIGLRGCNIFEFADGKIVRQRNYFDQLTFLRKQGLPIPPE</sequence>
<dbReference type="eggNOG" id="COG3631">
    <property type="taxonomic scope" value="Bacteria"/>
</dbReference>
<dbReference type="EMBL" id="ABCS01000157">
    <property type="protein sequence ID" value="EDM73988.1"/>
    <property type="molecule type" value="Genomic_DNA"/>
</dbReference>
<evidence type="ECO:0000313" key="3">
    <source>
        <dbReference type="Proteomes" id="UP000005801"/>
    </source>
</evidence>
<dbReference type="InterPro" id="IPR037401">
    <property type="entry name" value="SnoaL-like"/>
</dbReference>
<gene>
    <name evidence="2" type="ORF">PPSIR1_14475</name>
</gene>
<dbReference type="OrthoDB" id="1115105at2"/>
<reference evidence="2 3" key="1">
    <citation type="submission" date="2007-06" db="EMBL/GenBank/DDBJ databases">
        <authorList>
            <person name="Shimkets L."/>
            <person name="Ferriera S."/>
            <person name="Johnson J."/>
            <person name="Kravitz S."/>
            <person name="Beeson K."/>
            <person name="Sutton G."/>
            <person name="Rogers Y.-H."/>
            <person name="Friedman R."/>
            <person name="Frazier M."/>
            <person name="Venter J.C."/>
        </authorList>
    </citation>
    <scope>NUCLEOTIDE SEQUENCE [LARGE SCALE GENOMIC DNA]</scope>
    <source>
        <strain evidence="2 3">SIR-1</strain>
    </source>
</reference>
<dbReference type="Proteomes" id="UP000005801">
    <property type="component" value="Unassembled WGS sequence"/>
</dbReference>
<proteinExistence type="predicted"/>
<dbReference type="InterPro" id="IPR032710">
    <property type="entry name" value="NTF2-like_dom_sf"/>
</dbReference>
<evidence type="ECO:0000259" key="1">
    <source>
        <dbReference type="Pfam" id="PF12680"/>
    </source>
</evidence>
<dbReference type="Gene3D" id="3.10.450.50">
    <property type="match status" value="1"/>
</dbReference>
<accession>A6GJH3</accession>
<comment type="caution">
    <text evidence="2">The sequence shown here is derived from an EMBL/GenBank/DDBJ whole genome shotgun (WGS) entry which is preliminary data.</text>
</comment>
<name>A6GJH3_9BACT</name>
<keyword evidence="3" id="KW-1185">Reference proteome</keyword>
<evidence type="ECO:0000313" key="2">
    <source>
        <dbReference type="EMBL" id="EDM73988.1"/>
    </source>
</evidence>